<dbReference type="Proteomes" id="UP000287651">
    <property type="component" value="Unassembled WGS sequence"/>
</dbReference>
<dbReference type="EMBL" id="AMZH03018300">
    <property type="protein sequence ID" value="RRT41785.1"/>
    <property type="molecule type" value="Genomic_DNA"/>
</dbReference>
<evidence type="ECO:0000256" key="1">
    <source>
        <dbReference type="SAM" id="MobiDB-lite"/>
    </source>
</evidence>
<proteinExistence type="predicted"/>
<gene>
    <name evidence="3" type="ORF">B296_00039611</name>
</gene>
<comment type="caution">
    <text evidence="3">The sequence shown here is derived from an EMBL/GenBank/DDBJ whole genome shotgun (WGS) entry which is preliminary data.</text>
</comment>
<organism evidence="3 4">
    <name type="scientific">Ensete ventricosum</name>
    <name type="common">Abyssinian banana</name>
    <name type="synonym">Musa ensete</name>
    <dbReference type="NCBI Taxonomy" id="4639"/>
    <lineage>
        <taxon>Eukaryota</taxon>
        <taxon>Viridiplantae</taxon>
        <taxon>Streptophyta</taxon>
        <taxon>Embryophyta</taxon>
        <taxon>Tracheophyta</taxon>
        <taxon>Spermatophyta</taxon>
        <taxon>Magnoliopsida</taxon>
        <taxon>Liliopsida</taxon>
        <taxon>Zingiberales</taxon>
        <taxon>Musaceae</taxon>
        <taxon>Ensete</taxon>
    </lineage>
</organism>
<accession>A0A426XQT3</accession>
<dbReference type="AlphaFoldDB" id="A0A426XQT3"/>
<feature type="region of interest" description="Disordered" evidence="1">
    <location>
        <begin position="34"/>
        <end position="67"/>
    </location>
</feature>
<evidence type="ECO:0000313" key="3">
    <source>
        <dbReference type="EMBL" id="RRT41785.1"/>
    </source>
</evidence>
<evidence type="ECO:0000256" key="2">
    <source>
        <dbReference type="SAM" id="SignalP"/>
    </source>
</evidence>
<sequence length="223" mass="25363">MVSCVFGILLVTTRLSVTILAHMSLKKKWEKKKREKKREKLVPSVDGRLREKEEVGEEEEGEEEGETCSLRAALPRFPRAIHRPLDPFAIPAYQVYLGTVWYPVSSGIHSAYHSPRLPARERRGGASSPRGKTRRRLVRTREDKATPHCLLLVWEDEASPSSVREKIRQRLIAFFSCGKTRRRLIPMWGDARYRPVAGGLRIGILLDRHVPLVPGGIDQNGEP</sequence>
<keyword evidence="2" id="KW-0732">Signal</keyword>
<evidence type="ECO:0008006" key="5">
    <source>
        <dbReference type="Google" id="ProtNLM"/>
    </source>
</evidence>
<feature type="signal peptide" evidence="2">
    <location>
        <begin position="1"/>
        <end position="18"/>
    </location>
</feature>
<feature type="region of interest" description="Disordered" evidence="1">
    <location>
        <begin position="117"/>
        <end position="138"/>
    </location>
</feature>
<reference evidence="3 4" key="1">
    <citation type="journal article" date="2014" name="Agronomy (Basel)">
        <title>A Draft Genome Sequence for Ensete ventricosum, the Drought-Tolerant Tree Against Hunger.</title>
        <authorList>
            <person name="Harrison J."/>
            <person name="Moore K.A."/>
            <person name="Paszkiewicz K."/>
            <person name="Jones T."/>
            <person name="Grant M."/>
            <person name="Ambacheew D."/>
            <person name="Muzemil S."/>
            <person name="Studholme D.J."/>
        </authorList>
    </citation>
    <scope>NUCLEOTIDE SEQUENCE [LARGE SCALE GENOMIC DNA]</scope>
</reference>
<name>A0A426XQT3_ENSVE</name>
<feature type="compositionally biased region" description="Acidic residues" evidence="1">
    <location>
        <begin position="54"/>
        <end position="66"/>
    </location>
</feature>
<evidence type="ECO:0000313" key="4">
    <source>
        <dbReference type="Proteomes" id="UP000287651"/>
    </source>
</evidence>
<feature type="chain" id="PRO_5019532683" description="Exostosin GT47 domain-containing protein" evidence="2">
    <location>
        <begin position="19"/>
        <end position="223"/>
    </location>
</feature>
<protein>
    <recommendedName>
        <fullName evidence="5">Exostosin GT47 domain-containing protein</fullName>
    </recommendedName>
</protein>